<evidence type="ECO:0000313" key="1">
    <source>
        <dbReference type="EMBL" id="QOV87408.1"/>
    </source>
</evidence>
<sequence>MLHNAKLVEVNPPAGDALEMRCTLASPTTSEQAWLESAGVAASAVVYLPLTGSPLPGISVGDVLVIQLDGQSQASWVAAHVSDRVGGVLRYRQVFVVEQA</sequence>
<dbReference type="Proteomes" id="UP000593765">
    <property type="component" value="Chromosome"/>
</dbReference>
<name>A0A7M2WPL1_9BACT</name>
<keyword evidence="2" id="KW-1185">Reference proteome</keyword>
<dbReference type="KEGG" id="hbs:IPV69_14020"/>
<proteinExistence type="predicted"/>
<dbReference type="EMBL" id="CP063458">
    <property type="protein sequence ID" value="QOV87408.1"/>
    <property type="molecule type" value="Genomic_DNA"/>
</dbReference>
<evidence type="ECO:0000313" key="2">
    <source>
        <dbReference type="Proteomes" id="UP000593765"/>
    </source>
</evidence>
<accession>A0A7M2WPL1</accession>
<protein>
    <submittedName>
        <fullName evidence="1">Uncharacterized protein</fullName>
    </submittedName>
</protein>
<gene>
    <name evidence="1" type="ORF">IPV69_14020</name>
</gene>
<dbReference type="AlphaFoldDB" id="A0A7M2WPL1"/>
<organism evidence="1 2">
    <name type="scientific">Humisphaera borealis</name>
    <dbReference type="NCBI Taxonomy" id="2807512"/>
    <lineage>
        <taxon>Bacteria</taxon>
        <taxon>Pseudomonadati</taxon>
        <taxon>Planctomycetota</taxon>
        <taxon>Phycisphaerae</taxon>
        <taxon>Tepidisphaerales</taxon>
        <taxon>Tepidisphaeraceae</taxon>
        <taxon>Humisphaera</taxon>
    </lineage>
</organism>
<dbReference type="RefSeq" id="WP_206290308.1">
    <property type="nucleotide sequence ID" value="NZ_CP063458.1"/>
</dbReference>
<reference evidence="1 2" key="1">
    <citation type="submission" date="2020-10" db="EMBL/GenBank/DDBJ databases">
        <title>Wide distribution of Phycisphaera-like planctomycetes from WD2101 soil group in peatlands and genome analysis of the first cultivated representative.</title>
        <authorList>
            <person name="Dedysh S.N."/>
            <person name="Beletsky A.V."/>
            <person name="Ivanova A."/>
            <person name="Kulichevskaya I.S."/>
            <person name="Suzina N.E."/>
            <person name="Philippov D.A."/>
            <person name="Rakitin A.L."/>
            <person name="Mardanov A.V."/>
            <person name="Ravin N.V."/>
        </authorList>
    </citation>
    <scope>NUCLEOTIDE SEQUENCE [LARGE SCALE GENOMIC DNA]</scope>
    <source>
        <strain evidence="1 2">M1803</strain>
    </source>
</reference>